<dbReference type="SUPFAM" id="SSF46894">
    <property type="entry name" value="C-terminal effector domain of the bipartite response regulators"/>
    <property type="match status" value="1"/>
</dbReference>
<feature type="modified residue" description="4-aspartylphosphate" evidence="3">
    <location>
        <position position="56"/>
    </location>
</feature>
<dbReference type="InterPro" id="IPR016032">
    <property type="entry name" value="Sig_transdc_resp-reg_C-effctor"/>
</dbReference>
<evidence type="ECO:0000259" key="4">
    <source>
        <dbReference type="PROSITE" id="PS50043"/>
    </source>
</evidence>
<feature type="domain" description="Response regulatory" evidence="5">
    <location>
        <begin position="5"/>
        <end position="121"/>
    </location>
</feature>
<dbReference type="GO" id="GO:0000160">
    <property type="term" value="P:phosphorelay signal transduction system"/>
    <property type="evidence" value="ECO:0007669"/>
    <property type="project" value="InterPro"/>
</dbReference>
<dbReference type="GO" id="GO:0003677">
    <property type="term" value="F:DNA binding"/>
    <property type="evidence" value="ECO:0007669"/>
    <property type="project" value="UniProtKB-KW"/>
</dbReference>
<dbReference type="EMBL" id="MELI01000062">
    <property type="protein sequence ID" value="OFW33622.1"/>
    <property type="molecule type" value="Genomic_DNA"/>
</dbReference>
<keyword evidence="2" id="KW-0238">DNA-binding</keyword>
<evidence type="ECO:0000256" key="3">
    <source>
        <dbReference type="PROSITE-ProRule" id="PRU00169"/>
    </source>
</evidence>
<reference evidence="6 7" key="1">
    <citation type="journal article" date="2016" name="Nat. Commun.">
        <title>Thousands of microbial genomes shed light on interconnected biogeochemical processes in an aquifer system.</title>
        <authorList>
            <person name="Anantharaman K."/>
            <person name="Brown C.T."/>
            <person name="Hug L.A."/>
            <person name="Sharon I."/>
            <person name="Castelle C.J."/>
            <person name="Probst A.J."/>
            <person name="Thomas B.C."/>
            <person name="Singh A."/>
            <person name="Wilkins M.J."/>
            <person name="Karaoz U."/>
            <person name="Brodie E.L."/>
            <person name="Williams K.H."/>
            <person name="Hubbard S.S."/>
            <person name="Banfield J.F."/>
        </authorList>
    </citation>
    <scope>NUCLEOTIDE SEQUENCE [LARGE SCALE GENOMIC DNA]</scope>
</reference>
<dbReference type="PANTHER" id="PTHR43214:SF43">
    <property type="entry name" value="TWO-COMPONENT RESPONSE REGULATOR"/>
    <property type="match status" value="1"/>
</dbReference>
<evidence type="ECO:0000256" key="2">
    <source>
        <dbReference type="ARBA" id="ARBA00023125"/>
    </source>
</evidence>
<evidence type="ECO:0000313" key="7">
    <source>
        <dbReference type="Proteomes" id="UP000178086"/>
    </source>
</evidence>
<dbReference type="CDD" id="cd17535">
    <property type="entry name" value="REC_NarL-like"/>
    <property type="match status" value="1"/>
</dbReference>
<dbReference type="Proteomes" id="UP000178086">
    <property type="component" value="Unassembled WGS sequence"/>
</dbReference>
<organism evidence="6 7">
    <name type="scientific">Candidatus Aquicultor primus</name>
    <dbReference type="NCBI Taxonomy" id="1797195"/>
    <lineage>
        <taxon>Bacteria</taxon>
        <taxon>Bacillati</taxon>
        <taxon>Actinomycetota</taxon>
        <taxon>Candidatus Aquicultoria</taxon>
        <taxon>Candidatus Aquicultorales</taxon>
        <taxon>Candidatus Aquicultoraceae</taxon>
        <taxon>Candidatus Aquicultor</taxon>
    </lineage>
</organism>
<dbReference type="InterPro" id="IPR039420">
    <property type="entry name" value="WalR-like"/>
</dbReference>
<dbReference type="Pfam" id="PF00196">
    <property type="entry name" value="GerE"/>
    <property type="match status" value="1"/>
</dbReference>
<dbReference type="PROSITE" id="PS00622">
    <property type="entry name" value="HTH_LUXR_1"/>
    <property type="match status" value="1"/>
</dbReference>
<dbReference type="GO" id="GO:0006355">
    <property type="term" value="P:regulation of DNA-templated transcription"/>
    <property type="evidence" value="ECO:0007669"/>
    <property type="project" value="InterPro"/>
</dbReference>
<dbReference type="CDD" id="cd06170">
    <property type="entry name" value="LuxR_C_like"/>
    <property type="match status" value="1"/>
</dbReference>
<dbReference type="InterPro" id="IPR058245">
    <property type="entry name" value="NreC/VraR/RcsB-like_REC"/>
</dbReference>
<dbReference type="SUPFAM" id="SSF52172">
    <property type="entry name" value="CheY-like"/>
    <property type="match status" value="1"/>
</dbReference>
<evidence type="ECO:0000259" key="5">
    <source>
        <dbReference type="PROSITE" id="PS50110"/>
    </source>
</evidence>
<dbReference type="PROSITE" id="PS50110">
    <property type="entry name" value="RESPONSE_REGULATORY"/>
    <property type="match status" value="1"/>
</dbReference>
<dbReference type="InterPro" id="IPR000792">
    <property type="entry name" value="Tscrpt_reg_LuxR_C"/>
</dbReference>
<gene>
    <name evidence="6" type="ORF">A2074_02280</name>
</gene>
<dbReference type="SMART" id="SM00421">
    <property type="entry name" value="HTH_LUXR"/>
    <property type="match status" value="1"/>
</dbReference>
<dbReference type="Pfam" id="PF00072">
    <property type="entry name" value="Response_reg"/>
    <property type="match status" value="1"/>
</dbReference>
<evidence type="ECO:0000313" key="6">
    <source>
        <dbReference type="EMBL" id="OFW33622.1"/>
    </source>
</evidence>
<accession>A0A1F2UKV8</accession>
<feature type="domain" description="HTH luxR-type" evidence="4">
    <location>
        <begin position="144"/>
        <end position="209"/>
    </location>
</feature>
<dbReference type="PRINTS" id="PR00038">
    <property type="entry name" value="HTHLUXR"/>
</dbReference>
<comment type="caution">
    <text evidence="6">The sequence shown here is derived from an EMBL/GenBank/DDBJ whole genome shotgun (WGS) entry which is preliminary data.</text>
</comment>
<dbReference type="InterPro" id="IPR011006">
    <property type="entry name" value="CheY-like_superfamily"/>
</dbReference>
<dbReference type="SMART" id="SM00448">
    <property type="entry name" value="REC"/>
    <property type="match status" value="1"/>
</dbReference>
<dbReference type="Gene3D" id="3.40.50.2300">
    <property type="match status" value="1"/>
</dbReference>
<proteinExistence type="predicted"/>
<evidence type="ECO:0000256" key="1">
    <source>
        <dbReference type="ARBA" id="ARBA00022553"/>
    </source>
</evidence>
<dbReference type="PANTHER" id="PTHR43214">
    <property type="entry name" value="TWO-COMPONENT RESPONSE REGULATOR"/>
    <property type="match status" value="1"/>
</dbReference>
<evidence type="ECO:0008006" key="8">
    <source>
        <dbReference type="Google" id="ProtNLM"/>
    </source>
</evidence>
<dbReference type="PROSITE" id="PS50043">
    <property type="entry name" value="HTH_LUXR_2"/>
    <property type="match status" value="1"/>
</dbReference>
<sequence>MDRVRILIADDHELVRQGLKAVLEIEDGIEIVGEASSGRMAINKAQELDLDVILLDLRLPDIDGVEVCAQIKEFKPEVKVVILTTFDEVEDIQGAMKAGASSYILKDITPCDLVQALDAINKGKTVLDPGVADKLLAPVTSRKAEFSADILSDRELEVLELMAEGLKNKDIAERLWISQTTVKTHVSHILQKLGQSDRTQAILSAIKIGLVEVPARAR</sequence>
<keyword evidence="1 3" id="KW-0597">Phosphoprotein</keyword>
<protein>
    <recommendedName>
        <fullName evidence="8">Response regulator transcription factor</fullName>
    </recommendedName>
</protein>
<name>A0A1F2UKV8_9ACTN</name>
<dbReference type="AlphaFoldDB" id="A0A1F2UKV8"/>
<dbReference type="InterPro" id="IPR001789">
    <property type="entry name" value="Sig_transdc_resp-reg_receiver"/>
</dbReference>